<evidence type="ECO:0000256" key="3">
    <source>
        <dbReference type="ARBA" id="ARBA00034808"/>
    </source>
</evidence>
<dbReference type="GO" id="GO:0005694">
    <property type="term" value="C:chromosome"/>
    <property type="evidence" value="ECO:0007669"/>
    <property type="project" value="TreeGrafter"/>
</dbReference>
<dbReference type="RefSeq" id="XP_033376634.1">
    <property type="nucleotide sequence ID" value="XM_033524118.1"/>
</dbReference>
<dbReference type="GO" id="GO:0000724">
    <property type="term" value="P:double-strand break repair via homologous recombination"/>
    <property type="evidence" value="ECO:0007669"/>
    <property type="project" value="TreeGrafter"/>
</dbReference>
<gene>
    <name evidence="5" type="ORF">BU24DRAFT_360656</name>
</gene>
<dbReference type="PANTHER" id="PTHR13710">
    <property type="entry name" value="DNA HELICASE RECQ FAMILY MEMBER"/>
    <property type="match status" value="1"/>
</dbReference>
<comment type="catalytic activity">
    <reaction evidence="2">
        <text>Couples ATP hydrolysis with the unwinding of duplex DNA by translocating in the 3'-5' direction.</text>
        <dbReference type="EC" id="5.6.2.4"/>
    </reaction>
</comment>
<comment type="similarity">
    <text evidence="1">Belongs to the helicase family. RecQ subfamily.</text>
</comment>
<organism evidence="5 6">
    <name type="scientific">Aaosphaeria arxii CBS 175.79</name>
    <dbReference type="NCBI Taxonomy" id="1450172"/>
    <lineage>
        <taxon>Eukaryota</taxon>
        <taxon>Fungi</taxon>
        <taxon>Dikarya</taxon>
        <taxon>Ascomycota</taxon>
        <taxon>Pezizomycotina</taxon>
        <taxon>Dothideomycetes</taxon>
        <taxon>Pleosporomycetidae</taxon>
        <taxon>Pleosporales</taxon>
        <taxon>Pleosporales incertae sedis</taxon>
        <taxon>Aaosphaeria</taxon>
    </lineage>
</organism>
<sequence>MVLNTSYTFRRPLQQMGQLVRAETQMVLLTATLPPSQEDEWFRRMHFQRSEGKIFRERTSRTNIRYRVARVTERESMAFVQSKVGQVRVGKVVVHCNRVNKVKKMAEALGCHGYHHHAIGKAGMLRDFSSGTQRVIVATSALGMGVDIPDIRLIIHADPPRTLLEYAQESGRAGRDRRKSEAVVMV</sequence>
<dbReference type="InterPro" id="IPR001650">
    <property type="entry name" value="Helicase_C-like"/>
</dbReference>
<evidence type="ECO:0000313" key="5">
    <source>
        <dbReference type="EMBL" id="KAF2008295.1"/>
    </source>
</evidence>
<evidence type="ECO:0000259" key="4">
    <source>
        <dbReference type="PROSITE" id="PS51194"/>
    </source>
</evidence>
<dbReference type="GO" id="GO:0009378">
    <property type="term" value="F:four-way junction helicase activity"/>
    <property type="evidence" value="ECO:0007669"/>
    <property type="project" value="TreeGrafter"/>
</dbReference>
<dbReference type="Pfam" id="PF00271">
    <property type="entry name" value="Helicase_C"/>
    <property type="match status" value="1"/>
</dbReference>
<protein>
    <recommendedName>
        <fullName evidence="3">DNA 3'-5' helicase</fullName>
        <ecNumber evidence="3">5.6.2.4</ecNumber>
    </recommendedName>
</protein>
<dbReference type="PROSITE" id="PS51194">
    <property type="entry name" value="HELICASE_CTER"/>
    <property type="match status" value="1"/>
</dbReference>
<dbReference type="GO" id="GO:0043138">
    <property type="term" value="F:3'-5' DNA helicase activity"/>
    <property type="evidence" value="ECO:0007669"/>
    <property type="project" value="UniProtKB-EC"/>
</dbReference>
<feature type="non-terminal residue" evidence="5">
    <location>
        <position position="186"/>
    </location>
</feature>
<dbReference type="OrthoDB" id="2608216at2759"/>
<dbReference type="EMBL" id="ML978090">
    <property type="protein sequence ID" value="KAF2008295.1"/>
    <property type="molecule type" value="Genomic_DNA"/>
</dbReference>
<dbReference type="GO" id="GO:0016787">
    <property type="term" value="F:hydrolase activity"/>
    <property type="evidence" value="ECO:0007669"/>
    <property type="project" value="UniProtKB-KW"/>
</dbReference>
<feature type="domain" description="Helicase C-terminal" evidence="4">
    <location>
        <begin position="72"/>
        <end position="186"/>
    </location>
</feature>
<proteinExistence type="inferred from homology"/>
<dbReference type="AlphaFoldDB" id="A0A6A5X5M5"/>
<dbReference type="Gene3D" id="3.40.50.300">
    <property type="entry name" value="P-loop containing nucleotide triphosphate hydrolases"/>
    <property type="match status" value="1"/>
</dbReference>
<keyword evidence="6" id="KW-1185">Reference proteome</keyword>
<keyword evidence="5" id="KW-0378">Hydrolase</keyword>
<dbReference type="GO" id="GO:0005737">
    <property type="term" value="C:cytoplasm"/>
    <property type="evidence" value="ECO:0007669"/>
    <property type="project" value="TreeGrafter"/>
</dbReference>
<dbReference type="EC" id="5.6.2.4" evidence="3"/>
<evidence type="ECO:0000313" key="6">
    <source>
        <dbReference type="Proteomes" id="UP000799778"/>
    </source>
</evidence>
<evidence type="ECO:0000256" key="1">
    <source>
        <dbReference type="ARBA" id="ARBA00005446"/>
    </source>
</evidence>
<dbReference type="GeneID" id="54281515"/>
<dbReference type="Proteomes" id="UP000799778">
    <property type="component" value="Unassembled WGS sequence"/>
</dbReference>
<accession>A0A6A5X5M5</accession>
<name>A0A6A5X5M5_9PLEO</name>
<reference evidence="5" key="1">
    <citation type="journal article" date="2020" name="Stud. Mycol.">
        <title>101 Dothideomycetes genomes: a test case for predicting lifestyles and emergence of pathogens.</title>
        <authorList>
            <person name="Haridas S."/>
            <person name="Albert R."/>
            <person name="Binder M."/>
            <person name="Bloem J."/>
            <person name="Labutti K."/>
            <person name="Salamov A."/>
            <person name="Andreopoulos B."/>
            <person name="Baker S."/>
            <person name="Barry K."/>
            <person name="Bills G."/>
            <person name="Bluhm B."/>
            <person name="Cannon C."/>
            <person name="Castanera R."/>
            <person name="Culley D."/>
            <person name="Daum C."/>
            <person name="Ezra D."/>
            <person name="Gonzalez J."/>
            <person name="Henrissat B."/>
            <person name="Kuo A."/>
            <person name="Liang C."/>
            <person name="Lipzen A."/>
            <person name="Lutzoni F."/>
            <person name="Magnuson J."/>
            <person name="Mondo S."/>
            <person name="Nolan M."/>
            <person name="Ohm R."/>
            <person name="Pangilinan J."/>
            <person name="Park H.-J."/>
            <person name="Ramirez L."/>
            <person name="Alfaro M."/>
            <person name="Sun H."/>
            <person name="Tritt A."/>
            <person name="Yoshinaga Y."/>
            <person name="Zwiers L.-H."/>
            <person name="Turgeon B."/>
            <person name="Goodwin S."/>
            <person name="Spatafora J."/>
            <person name="Crous P."/>
            <person name="Grigoriev I."/>
        </authorList>
    </citation>
    <scope>NUCLEOTIDE SEQUENCE</scope>
    <source>
        <strain evidence="5">CBS 175.79</strain>
    </source>
</reference>
<evidence type="ECO:0000256" key="2">
    <source>
        <dbReference type="ARBA" id="ARBA00034617"/>
    </source>
</evidence>
<dbReference type="SUPFAM" id="SSF52540">
    <property type="entry name" value="P-loop containing nucleoside triphosphate hydrolases"/>
    <property type="match status" value="1"/>
</dbReference>
<dbReference type="SMART" id="SM00490">
    <property type="entry name" value="HELICc"/>
    <property type="match status" value="1"/>
</dbReference>
<dbReference type="PANTHER" id="PTHR13710:SF154">
    <property type="entry name" value="RECQ HELICASE, PUTATIVE (AFU_ORTHOLOGUE AFUA_6G14720)-RELATED"/>
    <property type="match status" value="1"/>
</dbReference>
<dbReference type="InterPro" id="IPR027417">
    <property type="entry name" value="P-loop_NTPase"/>
</dbReference>